<comment type="caution">
    <text evidence="2">The sequence shown here is derived from an EMBL/GenBank/DDBJ whole genome shotgun (WGS) entry which is preliminary data.</text>
</comment>
<dbReference type="AlphaFoldDB" id="A0A501WB33"/>
<dbReference type="SMART" id="SM00953">
    <property type="entry name" value="RES"/>
    <property type="match status" value="1"/>
</dbReference>
<accession>A0A501WB33</accession>
<gene>
    <name evidence="2" type="ORF">FJM67_15095</name>
</gene>
<sequence>MRKEDVISDTYRLIPSHYPPIALFENLLDPSELDAAYALESLTNDRLQDEVGNIALVPPEDRVTGPGTTAIMAAFTHVGVESRFTKGRFGVYYAGLDLDTAIAESKFSRARFMSATNEEPQLLTMRCYHCVVNAPLVDVRGDNKVHDRDSFIYAQALGEKLKHENELGILYRSVRHPGGQCVAVLRPPALTPPAIQAGHYQFHWDGNAITHILSVAEKL</sequence>
<reference evidence="2 3" key="1">
    <citation type="submission" date="2019-06" db="EMBL/GenBank/DDBJ databases">
        <title>A novel bacterium of genus Marinomonas, isolated from coastal sand.</title>
        <authorList>
            <person name="Huang H."/>
            <person name="Mo K."/>
            <person name="Hu Y."/>
        </authorList>
    </citation>
    <scope>NUCLEOTIDE SEQUENCE [LARGE SCALE GENOMIC DNA]</scope>
    <source>
        <strain evidence="2 3">HB171799</strain>
    </source>
</reference>
<feature type="domain" description="RES" evidence="1">
    <location>
        <begin position="74"/>
        <end position="196"/>
    </location>
</feature>
<protein>
    <submittedName>
        <fullName evidence="2">RES domain-containing protein</fullName>
    </submittedName>
</protein>
<dbReference type="EMBL" id="VFRR01000046">
    <property type="protein sequence ID" value="TPE47143.1"/>
    <property type="molecule type" value="Genomic_DNA"/>
</dbReference>
<dbReference type="Proteomes" id="UP000315901">
    <property type="component" value="Unassembled WGS sequence"/>
</dbReference>
<proteinExistence type="predicted"/>
<name>A0A501WB33_9GAMM</name>
<keyword evidence="3" id="KW-1185">Reference proteome</keyword>
<evidence type="ECO:0000259" key="1">
    <source>
        <dbReference type="SMART" id="SM00953"/>
    </source>
</evidence>
<evidence type="ECO:0000313" key="3">
    <source>
        <dbReference type="Proteomes" id="UP000315901"/>
    </source>
</evidence>
<dbReference type="Pfam" id="PF08808">
    <property type="entry name" value="RES"/>
    <property type="match status" value="1"/>
</dbReference>
<dbReference type="OrthoDB" id="9795903at2"/>
<evidence type="ECO:0000313" key="2">
    <source>
        <dbReference type="EMBL" id="TPE47143.1"/>
    </source>
</evidence>
<organism evidence="2 3">
    <name type="scientific">Maribrevibacterium harenarium</name>
    <dbReference type="NCBI Taxonomy" id="2589817"/>
    <lineage>
        <taxon>Bacteria</taxon>
        <taxon>Pseudomonadati</taxon>
        <taxon>Pseudomonadota</taxon>
        <taxon>Gammaproteobacteria</taxon>
        <taxon>Oceanospirillales</taxon>
        <taxon>Oceanospirillaceae</taxon>
        <taxon>Maribrevibacterium</taxon>
    </lineage>
</organism>
<dbReference type="RefSeq" id="WP_140591020.1">
    <property type="nucleotide sequence ID" value="NZ_VFRR01000046.1"/>
</dbReference>
<dbReference type="InterPro" id="IPR014914">
    <property type="entry name" value="RES_dom"/>
</dbReference>